<comment type="caution">
    <text evidence="1">The sequence shown here is derived from an EMBL/GenBank/DDBJ whole genome shotgun (WGS) entry which is preliminary data.</text>
</comment>
<gene>
    <name evidence="1" type="ORF">RchiOBHm_Chr1g0349401</name>
</gene>
<dbReference type="AlphaFoldDB" id="A0A2P6SFT5"/>
<evidence type="ECO:0000313" key="2">
    <source>
        <dbReference type="Proteomes" id="UP000238479"/>
    </source>
</evidence>
<keyword evidence="2" id="KW-1185">Reference proteome</keyword>
<name>A0A2P6SFT5_ROSCH</name>
<organism evidence="1 2">
    <name type="scientific">Rosa chinensis</name>
    <name type="common">China rose</name>
    <dbReference type="NCBI Taxonomy" id="74649"/>
    <lineage>
        <taxon>Eukaryota</taxon>
        <taxon>Viridiplantae</taxon>
        <taxon>Streptophyta</taxon>
        <taxon>Embryophyta</taxon>
        <taxon>Tracheophyta</taxon>
        <taxon>Spermatophyta</taxon>
        <taxon>Magnoliopsida</taxon>
        <taxon>eudicotyledons</taxon>
        <taxon>Gunneridae</taxon>
        <taxon>Pentapetalae</taxon>
        <taxon>rosids</taxon>
        <taxon>fabids</taxon>
        <taxon>Rosales</taxon>
        <taxon>Rosaceae</taxon>
        <taxon>Rosoideae</taxon>
        <taxon>Rosoideae incertae sedis</taxon>
        <taxon>Rosa</taxon>
    </lineage>
</organism>
<dbReference type="Gramene" id="PRQ57537">
    <property type="protein sequence ID" value="PRQ57537"/>
    <property type="gene ID" value="RchiOBHm_Chr1g0349401"/>
</dbReference>
<evidence type="ECO:0000313" key="1">
    <source>
        <dbReference type="EMBL" id="PRQ57537.1"/>
    </source>
</evidence>
<sequence>MEAKARRQPTNLVTRCCPDILSVFCKNPVNLSMEEMLNPVLLCKIPVDLSMEGNTEIKVLHFPLIYQACALSVLFKISFVDLRSFHKFCISLLMKK</sequence>
<dbReference type="EMBL" id="PDCK01000039">
    <property type="protein sequence ID" value="PRQ57537.1"/>
    <property type="molecule type" value="Genomic_DNA"/>
</dbReference>
<accession>A0A2P6SFT5</accession>
<protein>
    <submittedName>
        <fullName evidence="1">Uncharacterized protein</fullName>
    </submittedName>
</protein>
<reference evidence="1 2" key="1">
    <citation type="journal article" date="2018" name="Nat. Genet.">
        <title>The Rosa genome provides new insights in the design of modern roses.</title>
        <authorList>
            <person name="Bendahmane M."/>
        </authorList>
    </citation>
    <scope>NUCLEOTIDE SEQUENCE [LARGE SCALE GENOMIC DNA]</scope>
    <source>
        <strain evidence="2">cv. Old Blush</strain>
    </source>
</reference>
<proteinExistence type="predicted"/>
<dbReference type="Proteomes" id="UP000238479">
    <property type="component" value="Chromosome 1"/>
</dbReference>